<dbReference type="RefSeq" id="WP_080750617.1">
    <property type="nucleotide sequence ID" value="NZ_AWOR01000067.1"/>
</dbReference>
<comment type="caution">
    <text evidence="1">The sequence shown here is derived from an EMBL/GenBank/DDBJ whole genome shotgun (WGS) entry which is preliminary data.</text>
</comment>
<dbReference type="AlphaFoldDB" id="A0A096FAX6"/>
<dbReference type="EMBL" id="AWOR01000067">
    <property type="protein sequence ID" value="KGH27029.1"/>
    <property type="molecule type" value="Genomic_DNA"/>
</dbReference>
<protein>
    <submittedName>
        <fullName evidence="1">Uncharacterized protein</fullName>
    </submittedName>
</protein>
<gene>
    <name evidence="1" type="ORF">P353_19770</name>
</gene>
<name>A0A096FAX6_COMTE</name>
<reference evidence="1 2" key="1">
    <citation type="submission" date="2013-09" db="EMBL/GenBank/DDBJ databases">
        <title>High correlation between genotypes and phenotypes of environmental bacteria Comamonas testosteroni strains.</title>
        <authorList>
            <person name="Liu L."/>
            <person name="Zhu W."/>
            <person name="Xia X."/>
            <person name="Xu B."/>
            <person name="Luo M."/>
            <person name="Wang G."/>
        </authorList>
    </citation>
    <scope>NUCLEOTIDE SEQUENCE [LARGE SCALE GENOMIC DNA]</scope>
    <source>
        <strain evidence="1 2">JL40</strain>
    </source>
</reference>
<sequence>MLNRLTNAEREHLARVKQLPCSVCDEPGPSEAHHIKQGQQYTAVALCPSCHTGSLMGWHGQRRMWAIKKMDEIAALNITVKRLMLEK</sequence>
<evidence type="ECO:0000313" key="1">
    <source>
        <dbReference type="EMBL" id="KGH27029.1"/>
    </source>
</evidence>
<dbReference type="Gene3D" id="3.30.40.190">
    <property type="match status" value="1"/>
</dbReference>
<organism evidence="1 2">
    <name type="scientific">Comamonas testosteroni</name>
    <name type="common">Pseudomonas testosteroni</name>
    <dbReference type="NCBI Taxonomy" id="285"/>
    <lineage>
        <taxon>Bacteria</taxon>
        <taxon>Pseudomonadati</taxon>
        <taxon>Pseudomonadota</taxon>
        <taxon>Betaproteobacteria</taxon>
        <taxon>Burkholderiales</taxon>
        <taxon>Comamonadaceae</taxon>
        <taxon>Comamonas</taxon>
    </lineage>
</organism>
<accession>A0A096FAX6</accession>
<evidence type="ECO:0000313" key="2">
    <source>
        <dbReference type="Proteomes" id="UP000029553"/>
    </source>
</evidence>
<proteinExistence type="predicted"/>
<dbReference type="Proteomes" id="UP000029553">
    <property type="component" value="Unassembled WGS sequence"/>
</dbReference>